<protein>
    <recommendedName>
        <fullName evidence="2">histone acetyltransferase</fullName>
        <ecNumber evidence="2">2.3.1.48</ecNumber>
    </recommendedName>
</protein>
<evidence type="ECO:0000256" key="6">
    <source>
        <dbReference type="ARBA" id="ARBA00022833"/>
    </source>
</evidence>
<evidence type="ECO:0000256" key="12">
    <source>
        <dbReference type="ARBA" id="ARBA00048017"/>
    </source>
</evidence>
<evidence type="ECO:0000256" key="10">
    <source>
        <dbReference type="ARBA" id="ARBA00023163"/>
    </source>
</evidence>
<dbReference type="PANTHER" id="PTHR13808">
    <property type="entry name" value="CBP/P300-RELATED"/>
    <property type="match status" value="1"/>
</dbReference>
<evidence type="ECO:0000256" key="8">
    <source>
        <dbReference type="ARBA" id="ARBA00023015"/>
    </source>
</evidence>
<dbReference type="GO" id="GO:0005634">
    <property type="term" value="C:nucleus"/>
    <property type="evidence" value="ECO:0007669"/>
    <property type="project" value="UniProtKB-SubCell"/>
</dbReference>
<keyword evidence="11" id="KW-0539">Nucleus</keyword>
<feature type="domain" description="TAZ-type" evidence="16">
    <location>
        <begin position="185"/>
        <end position="273"/>
    </location>
</feature>
<dbReference type="InterPro" id="IPR000197">
    <property type="entry name" value="Znf_TAZ"/>
</dbReference>
<dbReference type="Gene3D" id="3.30.60.90">
    <property type="match status" value="1"/>
</dbReference>
<feature type="zinc finger region" description="TAZ-type" evidence="13">
    <location>
        <begin position="63"/>
        <end position="145"/>
    </location>
</feature>
<evidence type="ECO:0000259" key="16">
    <source>
        <dbReference type="PROSITE" id="PS50134"/>
    </source>
</evidence>
<keyword evidence="10" id="KW-0804">Transcription</keyword>
<dbReference type="Pfam" id="PF02135">
    <property type="entry name" value="zf-TAZ"/>
    <property type="match status" value="2"/>
</dbReference>
<dbReference type="PROSITE" id="PS50135">
    <property type="entry name" value="ZF_ZZ_2"/>
    <property type="match status" value="1"/>
</dbReference>
<dbReference type="SUPFAM" id="SSF57850">
    <property type="entry name" value="RING/U-box"/>
    <property type="match status" value="1"/>
</dbReference>
<dbReference type="Proteomes" id="UP000827092">
    <property type="component" value="Unassembled WGS sequence"/>
</dbReference>
<keyword evidence="5 14" id="KW-0863">Zinc-finger</keyword>
<dbReference type="GO" id="GO:0000123">
    <property type="term" value="C:histone acetyltransferase complex"/>
    <property type="evidence" value="ECO:0007669"/>
    <property type="project" value="TreeGrafter"/>
</dbReference>
<dbReference type="PANTHER" id="PTHR13808:SF1">
    <property type="entry name" value="HISTONE ACETYLTRANSFERASE"/>
    <property type="match status" value="1"/>
</dbReference>
<comment type="subcellular location">
    <subcellularLocation>
        <location evidence="1">Nucleus</location>
    </subcellularLocation>
</comment>
<comment type="caution">
    <text evidence="18">The sequence shown here is derived from an EMBL/GenBank/DDBJ whole genome shotgun (WGS) entry which is preliminary data.</text>
</comment>
<feature type="compositionally biased region" description="Polar residues" evidence="15">
    <location>
        <begin position="283"/>
        <end position="295"/>
    </location>
</feature>
<comment type="catalytic activity">
    <reaction evidence="12">
        <text>L-lysyl-[protein] + acetyl-CoA = N(6)-acetyl-L-lysyl-[protein] + CoA + H(+)</text>
        <dbReference type="Rhea" id="RHEA:45948"/>
        <dbReference type="Rhea" id="RHEA-COMP:9752"/>
        <dbReference type="Rhea" id="RHEA-COMP:10731"/>
        <dbReference type="ChEBI" id="CHEBI:15378"/>
        <dbReference type="ChEBI" id="CHEBI:29969"/>
        <dbReference type="ChEBI" id="CHEBI:57287"/>
        <dbReference type="ChEBI" id="CHEBI:57288"/>
        <dbReference type="ChEBI" id="CHEBI:61930"/>
        <dbReference type="EC" id="2.3.1.48"/>
    </reaction>
</comment>
<keyword evidence="7" id="KW-0156">Chromatin regulator</keyword>
<accession>A0AAV6UZB3</accession>
<evidence type="ECO:0000313" key="19">
    <source>
        <dbReference type="Proteomes" id="UP000827092"/>
    </source>
</evidence>
<keyword evidence="3" id="KW-0808">Transferase</keyword>
<keyword evidence="9" id="KW-0010">Activator</keyword>
<organism evidence="18 19">
    <name type="scientific">Oedothorax gibbosus</name>
    <dbReference type="NCBI Taxonomy" id="931172"/>
    <lineage>
        <taxon>Eukaryota</taxon>
        <taxon>Metazoa</taxon>
        <taxon>Ecdysozoa</taxon>
        <taxon>Arthropoda</taxon>
        <taxon>Chelicerata</taxon>
        <taxon>Arachnida</taxon>
        <taxon>Araneae</taxon>
        <taxon>Araneomorphae</taxon>
        <taxon>Entelegynae</taxon>
        <taxon>Araneoidea</taxon>
        <taxon>Linyphiidae</taxon>
        <taxon>Erigoninae</taxon>
        <taxon>Oedothorax</taxon>
    </lineage>
</organism>
<evidence type="ECO:0000256" key="15">
    <source>
        <dbReference type="SAM" id="MobiDB-lite"/>
    </source>
</evidence>
<dbReference type="SMART" id="SM00291">
    <property type="entry name" value="ZnF_ZZ"/>
    <property type="match status" value="1"/>
</dbReference>
<dbReference type="PROSITE" id="PS01357">
    <property type="entry name" value="ZF_ZZ_1"/>
    <property type="match status" value="1"/>
</dbReference>
<dbReference type="InterPro" id="IPR035898">
    <property type="entry name" value="TAZ_dom_sf"/>
</dbReference>
<keyword evidence="8" id="KW-0805">Transcription regulation</keyword>
<evidence type="ECO:0000259" key="17">
    <source>
        <dbReference type="PROSITE" id="PS50135"/>
    </source>
</evidence>
<dbReference type="SUPFAM" id="SSF57933">
    <property type="entry name" value="TAZ domain"/>
    <property type="match status" value="2"/>
</dbReference>
<dbReference type="InterPro" id="IPR013178">
    <property type="entry name" value="Histone_AcTrfase_Rtt109/CBP"/>
</dbReference>
<reference evidence="18 19" key="1">
    <citation type="journal article" date="2022" name="Nat. Ecol. Evol.">
        <title>A masculinizing supergene underlies an exaggerated male reproductive morph in a spider.</title>
        <authorList>
            <person name="Hendrickx F."/>
            <person name="De Corte Z."/>
            <person name="Sonet G."/>
            <person name="Van Belleghem S.M."/>
            <person name="Kostlbacher S."/>
            <person name="Vangestel C."/>
        </authorList>
    </citation>
    <scope>NUCLEOTIDE SEQUENCE [LARGE SCALE GENOMIC DNA]</scope>
    <source>
        <strain evidence="18">W744_W776</strain>
    </source>
</reference>
<dbReference type="PROSITE" id="PS50134">
    <property type="entry name" value="ZF_TAZ"/>
    <property type="match status" value="2"/>
</dbReference>
<name>A0AAV6UZB3_9ARAC</name>
<evidence type="ECO:0000256" key="14">
    <source>
        <dbReference type="PROSITE-ProRule" id="PRU00228"/>
    </source>
</evidence>
<dbReference type="GO" id="GO:0003713">
    <property type="term" value="F:transcription coactivator activity"/>
    <property type="evidence" value="ECO:0007669"/>
    <property type="project" value="TreeGrafter"/>
</dbReference>
<evidence type="ECO:0000256" key="4">
    <source>
        <dbReference type="ARBA" id="ARBA00022723"/>
    </source>
</evidence>
<dbReference type="GO" id="GO:0031490">
    <property type="term" value="F:chromatin DNA binding"/>
    <property type="evidence" value="ECO:0007669"/>
    <property type="project" value="TreeGrafter"/>
</dbReference>
<feature type="compositionally biased region" description="Low complexity" evidence="15">
    <location>
        <begin position="296"/>
        <end position="309"/>
    </location>
</feature>
<dbReference type="Gene3D" id="1.20.1020.10">
    <property type="entry name" value="TAZ domain"/>
    <property type="match status" value="2"/>
</dbReference>
<sequence>MAKTQSRQDQFVYICHNCNYNVETRWHCTVCDDFDLCVKCYTKDGHVHKMQKLGFELGNDSTVGEKKQINPKCIKLTLTLEHACQCSDANCGLLSCRKMKRMVSHAKKCKRRDSCAICKYLVALNCLHSKNCQKNTCPVLFCLSLKNKLKQRRMTQQQIPKPQSQLMGANNMPNPAGAASGPGVGPSQVMAKPECQVSDSCIKLTLTLEHACQCSDANCGLLSCRKMKRIVLHAKKCKRRDSCAICKYLVALNCLHSKNCQKITCPVLFCLSLKNKMKQRRMTQQQIPKPQSQMIGANNMPNPAGAAPGPGVGPSQVMAKPKRQVPDSCSRGAFNKS</sequence>
<dbReference type="AlphaFoldDB" id="A0AAV6UZB3"/>
<evidence type="ECO:0000256" key="3">
    <source>
        <dbReference type="ARBA" id="ARBA00022679"/>
    </source>
</evidence>
<dbReference type="GO" id="GO:0005667">
    <property type="term" value="C:transcription regulator complex"/>
    <property type="evidence" value="ECO:0007669"/>
    <property type="project" value="TreeGrafter"/>
</dbReference>
<dbReference type="InterPro" id="IPR043145">
    <property type="entry name" value="Znf_ZZ_sf"/>
</dbReference>
<keyword evidence="6 13" id="KW-0862">Zinc</keyword>
<feature type="region of interest" description="Disordered" evidence="15">
    <location>
        <begin position="283"/>
        <end position="337"/>
    </location>
</feature>
<dbReference type="Pfam" id="PF00569">
    <property type="entry name" value="ZZ"/>
    <property type="match status" value="1"/>
</dbReference>
<evidence type="ECO:0000256" key="1">
    <source>
        <dbReference type="ARBA" id="ARBA00004123"/>
    </source>
</evidence>
<evidence type="ECO:0000256" key="11">
    <source>
        <dbReference type="ARBA" id="ARBA00023242"/>
    </source>
</evidence>
<dbReference type="GO" id="GO:0045944">
    <property type="term" value="P:positive regulation of transcription by RNA polymerase II"/>
    <property type="evidence" value="ECO:0007669"/>
    <property type="project" value="TreeGrafter"/>
</dbReference>
<dbReference type="EMBL" id="JAFNEN010000221">
    <property type="protein sequence ID" value="KAG8189092.1"/>
    <property type="molecule type" value="Genomic_DNA"/>
</dbReference>
<feature type="domain" description="ZZ-type" evidence="17">
    <location>
        <begin position="10"/>
        <end position="58"/>
    </location>
</feature>
<keyword evidence="4 13" id="KW-0479">Metal-binding</keyword>
<dbReference type="EC" id="2.3.1.48" evidence="2"/>
<evidence type="ECO:0000256" key="9">
    <source>
        <dbReference type="ARBA" id="ARBA00023159"/>
    </source>
</evidence>
<proteinExistence type="predicted"/>
<evidence type="ECO:0000256" key="13">
    <source>
        <dbReference type="PROSITE-ProRule" id="PRU00203"/>
    </source>
</evidence>
<feature type="zinc finger region" description="TAZ-type" evidence="13">
    <location>
        <begin position="185"/>
        <end position="273"/>
    </location>
</feature>
<dbReference type="GO" id="GO:0008270">
    <property type="term" value="F:zinc ion binding"/>
    <property type="evidence" value="ECO:0007669"/>
    <property type="project" value="UniProtKB-KW"/>
</dbReference>
<keyword evidence="19" id="KW-1185">Reference proteome</keyword>
<dbReference type="FunFam" id="3.30.60.90:FF:000003">
    <property type="entry name" value="E1A binding protein p300"/>
    <property type="match status" value="1"/>
</dbReference>
<dbReference type="SMART" id="SM00551">
    <property type="entry name" value="ZnF_TAZ"/>
    <property type="match status" value="2"/>
</dbReference>
<evidence type="ECO:0000256" key="5">
    <source>
        <dbReference type="ARBA" id="ARBA00022771"/>
    </source>
</evidence>
<dbReference type="GO" id="GO:0004402">
    <property type="term" value="F:histone acetyltransferase activity"/>
    <property type="evidence" value="ECO:0007669"/>
    <property type="project" value="InterPro"/>
</dbReference>
<dbReference type="InterPro" id="IPR000433">
    <property type="entry name" value="Znf_ZZ"/>
</dbReference>
<gene>
    <name evidence="18" type="ORF">JTE90_028636</name>
</gene>
<evidence type="ECO:0000256" key="7">
    <source>
        <dbReference type="ARBA" id="ARBA00022853"/>
    </source>
</evidence>
<feature type="domain" description="TAZ-type" evidence="16">
    <location>
        <begin position="63"/>
        <end position="145"/>
    </location>
</feature>
<evidence type="ECO:0000256" key="2">
    <source>
        <dbReference type="ARBA" id="ARBA00013184"/>
    </source>
</evidence>
<evidence type="ECO:0000313" key="18">
    <source>
        <dbReference type="EMBL" id="KAG8189092.1"/>
    </source>
</evidence>